<keyword evidence="2" id="KW-0285">Flavoprotein</keyword>
<dbReference type="AlphaFoldDB" id="A0AAU9CXR3"/>
<dbReference type="Pfam" id="PF07992">
    <property type="entry name" value="Pyr_redox_2"/>
    <property type="match status" value="1"/>
</dbReference>
<keyword evidence="4" id="KW-0547">Nucleotide-binding</keyword>
<dbReference type="InterPro" id="IPR001100">
    <property type="entry name" value="Pyr_nuc-diS_OxRdtase"/>
</dbReference>
<dbReference type="KEGG" id="xap:XA3_12400"/>
<dbReference type="InterPro" id="IPR036188">
    <property type="entry name" value="FAD/NAD-bd_sf"/>
</dbReference>
<keyword evidence="4" id="KW-0520">NAD</keyword>
<feature type="disulfide bond" description="Redox-active" evidence="5">
    <location>
        <begin position="40"/>
        <end position="45"/>
    </location>
</feature>
<comment type="similarity">
    <text evidence="1">Belongs to the class-I pyridine nucleotide-disulfide oxidoreductase family.</text>
</comment>
<feature type="binding site" evidence="4">
    <location>
        <position position="49"/>
    </location>
    <ligand>
        <name>FAD</name>
        <dbReference type="ChEBI" id="CHEBI:57692"/>
    </ligand>
</feature>
<evidence type="ECO:0000256" key="1">
    <source>
        <dbReference type="ARBA" id="ARBA00007532"/>
    </source>
</evidence>
<dbReference type="EMBL" id="AP026802">
    <property type="protein sequence ID" value="BDR58799.1"/>
    <property type="molecule type" value="Genomic_DNA"/>
</dbReference>
<sequence>MQKVDTLIIGSGPGALAAAYKLATEQSVLVCEDDLWGGTCPNRGCDPKKMLYAGAEIYAQAQRFQNSGLKGNLEVDWPALMAFKETYTKNVPSQTKSGLETNQIETVQGTAQFQAANQVKINEELYEAKNIIIATGQRPRSLQIPGAKYAYTSNEFLSLAKMPKHVTVIGAGYIALELSNLARCAGAEVDVIQHNDHPLKAFPAELASDLVKNMQQTGVNFYFNEEIQAIRKVGASFEVATNTQTIQTNWILNATGRVPNVEKLNLEAAGIKSSPAGIEVNDHLETSCASVYAIGDCLAKKLPKLTPVAEFEGNYVASNILAPKPPIRYPSIPTVVFSSLKLAQVGFESLDPQNAYETKITDVTNWYNYRRVQEPGAKVMTVIDRSTGNLVAGAILSSSADDLINQFALLINHKISAEDVAKTIFAYPSISADLNYLY</sequence>
<feature type="binding site" evidence="4">
    <location>
        <position position="256"/>
    </location>
    <ligand>
        <name>NAD(+)</name>
        <dbReference type="ChEBI" id="CHEBI:57540"/>
    </ligand>
</feature>
<dbReference type="Gene3D" id="3.30.390.30">
    <property type="match status" value="1"/>
</dbReference>
<evidence type="ECO:0000256" key="4">
    <source>
        <dbReference type="PIRSR" id="PIRSR000350-3"/>
    </source>
</evidence>
<evidence type="ECO:0000313" key="8">
    <source>
        <dbReference type="EMBL" id="BDR58799.1"/>
    </source>
</evidence>
<dbReference type="GO" id="GO:0016491">
    <property type="term" value="F:oxidoreductase activity"/>
    <property type="evidence" value="ECO:0007669"/>
    <property type="project" value="InterPro"/>
</dbReference>
<feature type="binding site" evidence="4">
    <location>
        <position position="296"/>
    </location>
    <ligand>
        <name>FAD</name>
        <dbReference type="ChEBI" id="CHEBI:57692"/>
    </ligand>
</feature>
<comment type="cofactor">
    <cofactor evidence="4">
        <name>FAD</name>
        <dbReference type="ChEBI" id="CHEBI:57692"/>
    </cofactor>
    <text evidence="4">Binds 1 FAD per subunit.</text>
</comment>
<dbReference type="PRINTS" id="PR00368">
    <property type="entry name" value="FADPNR"/>
</dbReference>
<evidence type="ECO:0000313" key="9">
    <source>
        <dbReference type="Proteomes" id="UP001321861"/>
    </source>
</evidence>
<dbReference type="SUPFAM" id="SSF51905">
    <property type="entry name" value="FAD/NAD(P)-binding domain"/>
    <property type="match status" value="1"/>
</dbReference>
<gene>
    <name evidence="8" type="ORF">XA3_12400</name>
</gene>
<dbReference type="InterPro" id="IPR004099">
    <property type="entry name" value="Pyr_nucl-diS_OxRdtase_dimer"/>
</dbReference>
<evidence type="ECO:0000259" key="7">
    <source>
        <dbReference type="Pfam" id="PF07992"/>
    </source>
</evidence>
<dbReference type="SUPFAM" id="SSF55424">
    <property type="entry name" value="FAD/NAD-linked reductases, dimerisation (C-terminal) domain"/>
    <property type="match status" value="1"/>
</dbReference>
<feature type="domain" description="FAD/NAD(P)-binding" evidence="7">
    <location>
        <begin position="5"/>
        <end position="313"/>
    </location>
</feature>
<accession>A0AAU9CXR3</accession>
<evidence type="ECO:0000259" key="6">
    <source>
        <dbReference type="Pfam" id="PF02852"/>
    </source>
</evidence>
<evidence type="ECO:0000256" key="3">
    <source>
        <dbReference type="ARBA" id="ARBA00022827"/>
    </source>
</evidence>
<name>A0AAU9CXR3_9LACO</name>
<keyword evidence="3 4" id="KW-0274">FAD</keyword>
<dbReference type="PANTHER" id="PTHR43014">
    <property type="entry name" value="MERCURIC REDUCTASE"/>
    <property type="match status" value="1"/>
</dbReference>
<keyword evidence="9" id="KW-1185">Reference proteome</keyword>
<dbReference type="PRINTS" id="PR00411">
    <property type="entry name" value="PNDRDTASEI"/>
</dbReference>
<dbReference type="GO" id="GO:0000166">
    <property type="term" value="F:nucleotide binding"/>
    <property type="evidence" value="ECO:0007669"/>
    <property type="project" value="UniProtKB-KW"/>
</dbReference>
<dbReference type="Proteomes" id="UP001321861">
    <property type="component" value="Chromosome"/>
</dbReference>
<feature type="domain" description="Pyridine nucleotide-disulphide oxidoreductase dimerisation" evidence="6">
    <location>
        <begin position="332"/>
        <end position="432"/>
    </location>
</feature>
<feature type="binding site" evidence="4">
    <location>
        <begin position="170"/>
        <end position="177"/>
    </location>
    <ligand>
        <name>NAD(+)</name>
        <dbReference type="ChEBI" id="CHEBI:57540"/>
    </ligand>
</feature>
<dbReference type="Pfam" id="PF02852">
    <property type="entry name" value="Pyr_redox_dim"/>
    <property type="match status" value="1"/>
</dbReference>
<dbReference type="Gene3D" id="3.50.50.60">
    <property type="entry name" value="FAD/NAD(P)-binding domain"/>
    <property type="match status" value="2"/>
</dbReference>
<reference evidence="8 9" key="1">
    <citation type="journal article" date="2023" name="Microbiol. Spectr.">
        <title>Symbiosis of Carpenter Bees with Uncharacterized Lactic Acid Bacteria Showing NAD Auxotrophy.</title>
        <authorList>
            <person name="Kawasaki S."/>
            <person name="Ozawa K."/>
            <person name="Mori T."/>
            <person name="Yamamoto A."/>
            <person name="Ito M."/>
            <person name="Ohkuma M."/>
            <person name="Sakamoto M."/>
            <person name="Matsutani M."/>
        </authorList>
    </citation>
    <scope>NUCLEOTIDE SEQUENCE [LARGE SCALE GENOMIC DNA]</scope>
    <source>
        <strain evidence="8 9">XA3</strain>
    </source>
</reference>
<protein>
    <submittedName>
        <fullName evidence="8">Glutathione reductase</fullName>
    </submittedName>
</protein>
<dbReference type="PANTHER" id="PTHR43014:SF5">
    <property type="entry name" value="GLUTATHIONE REDUCTASE (NADPH)"/>
    <property type="match status" value="1"/>
</dbReference>
<evidence type="ECO:0000256" key="2">
    <source>
        <dbReference type="ARBA" id="ARBA00022630"/>
    </source>
</evidence>
<evidence type="ECO:0000256" key="5">
    <source>
        <dbReference type="PIRSR" id="PIRSR000350-4"/>
    </source>
</evidence>
<proteinExistence type="inferred from homology"/>
<dbReference type="InterPro" id="IPR016156">
    <property type="entry name" value="FAD/NAD-linked_Rdtase_dimer_sf"/>
</dbReference>
<organism evidence="8 9">
    <name type="scientific">Xylocopilactobacillus apicola</name>
    <dbReference type="NCBI Taxonomy" id="2932184"/>
    <lineage>
        <taxon>Bacteria</taxon>
        <taxon>Bacillati</taxon>
        <taxon>Bacillota</taxon>
        <taxon>Bacilli</taxon>
        <taxon>Lactobacillales</taxon>
        <taxon>Lactobacillaceae</taxon>
        <taxon>Xylocopilactobacillus</taxon>
    </lineage>
</organism>
<dbReference type="PIRSF" id="PIRSF000350">
    <property type="entry name" value="Mercury_reductase_MerA"/>
    <property type="match status" value="1"/>
</dbReference>
<dbReference type="InterPro" id="IPR023753">
    <property type="entry name" value="FAD/NAD-binding_dom"/>
</dbReference>